<dbReference type="PANTHER" id="PTHR37479:SF1">
    <property type="entry name" value="CELL DIVISION PROTEIN FTSL"/>
    <property type="match status" value="1"/>
</dbReference>
<evidence type="ECO:0000256" key="9">
    <source>
        <dbReference type="NCBIfam" id="TIGR02209"/>
    </source>
</evidence>
<dbReference type="EMBL" id="JAKIKU010000014">
    <property type="protein sequence ID" value="MCL1047475.1"/>
    <property type="molecule type" value="Genomic_DNA"/>
</dbReference>
<dbReference type="PANTHER" id="PTHR37479">
    <property type="entry name" value="CELL DIVISION PROTEIN FTSL"/>
    <property type="match status" value="1"/>
</dbReference>
<keyword evidence="3 8" id="KW-0132">Cell division</keyword>
<dbReference type="NCBIfam" id="TIGR02209">
    <property type="entry name" value="ftsL_broad"/>
    <property type="match status" value="1"/>
</dbReference>
<dbReference type="GO" id="GO:0051301">
    <property type="term" value="P:cell division"/>
    <property type="evidence" value="ECO:0007669"/>
    <property type="project" value="UniProtKB-KW"/>
</dbReference>
<evidence type="ECO:0000256" key="2">
    <source>
        <dbReference type="ARBA" id="ARBA00022475"/>
    </source>
</evidence>
<evidence type="ECO:0000256" key="5">
    <source>
        <dbReference type="ARBA" id="ARBA00022989"/>
    </source>
</evidence>
<comment type="caution">
    <text evidence="10">The sequence shown here is derived from an EMBL/GenBank/DDBJ whole genome shotgun (WGS) entry which is preliminary data.</text>
</comment>
<reference evidence="10 11" key="1">
    <citation type="submission" date="2022-01" db="EMBL/GenBank/DDBJ databases">
        <title>Whole genome-based taxonomy of the Shewanellaceae.</title>
        <authorList>
            <person name="Martin-Rodriguez A.J."/>
        </authorList>
    </citation>
    <scope>NUCLEOTIDE SEQUENCE [LARGE SCALE GENOMIC DNA]</scope>
    <source>
        <strain evidence="10 11">DSM 24955</strain>
    </source>
</reference>
<dbReference type="Pfam" id="PF04999">
    <property type="entry name" value="FtsL"/>
    <property type="match status" value="1"/>
</dbReference>
<proteinExistence type="inferred from homology"/>
<evidence type="ECO:0000313" key="10">
    <source>
        <dbReference type="EMBL" id="MCL1047475.1"/>
    </source>
</evidence>
<dbReference type="InterPro" id="IPR011922">
    <property type="entry name" value="Cell_div_FtsL"/>
</dbReference>
<accession>A0ABT0KUE9</accession>
<keyword evidence="7 8" id="KW-0131">Cell cycle</keyword>
<comment type="similarity">
    <text evidence="8">Belongs to the FtsL family.</text>
</comment>
<evidence type="ECO:0000256" key="7">
    <source>
        <dbReference type="ARBA" id="ARBA00023306"/>
    </source>
</evidence>
<protein>
    <recommendedName>
        <fullName evidence="8 9">Cell division protein FtsL</fullName>
    </recommendedName>
</protein>
<evidence type="ECO:0000256" key="4">
    <source>
        <dbReference type="ARBA" id="ARBA00022692"/>
    </source>
</evidence>
<evidence type="ECO:0000256" key="6">
    <source>
        <dbReference type="ARBA" id="ARBA00023136"/>
    </source>
</evidence>
<gene>
    <name evidence="8 10" type="primary">ftsL</name>
    <name evidence="10" type="ORF">L2737_19425</name>
</gene>
<keyword evidence="11" id="KW-1185">Reference proteome</keyword>
<name>A0ABT0KUE9_9GAMM</name>
<dbReference type="RefSeq" id="WP_102526846.1">
    <property type="nucleotide sequence ID" value="NZ_JAKIKU010000014.1"/>
</dbReference>
<evidence type="ECO:0000256" key="8">
    <source>
        <dbReference type="HAMAP-Rule" id="MF_00910"/>
    </source>
</evidence>
<feature type="transmembrane region" description="Helical" evidence="8">
    <location>
        <begin position="21"/>
        <end position="40"/>
    </location>
</feature>
<evidence type="ECO:0000256" key="1">
    <source>
        <dbReference type="ARBA" id="ARBA00004401"/>
    </source>
</evidence>
<organism evidence="10 11">
    <name type="scientific">Shewanella electrodiphila</name>
    <dbReference type="NCBI Taxonomy" id="934143"/>
    <lineage>
        <taxon>Bacteria</taxon>
        <taxon>Pseudomonadati</taxon>
        <taxon>Pseudomonadota</taxon>
        <taxon>Gammaproteobacteria</taxon>
        <taxon>Alteromonadales</taxon>
        <taxon>Shewanellaceae</taxon>
        <taxon>Shewanella</taxon>
    </lineage>
</organism>
<dbReference type="HAMAP" id="MF_00910">
    <property type="entry name" value="FtsL"/>
    <property type="match status" value="1"/>
</dbReference>
<comment type="subcellular location">
    <subcellularLocation>
        <location evidence="8">Cell inner membrane</location>
        <topology evidence="8">Single-pass type II membrane protein</topology>
    </subcellularLocation>
    <subcellularLocation>
        <location evidence="1">Cell membrane</location>
        <topology evidence="1">Single-pass type II membrane protein</topology>
    </subcellularLocation>
    <text evidence="8">Localizes to the division septum where it forms a ring structure.</text>
</comment>
<comment type="subunit">
    <text evidence="8">Part of a complex composed of FtsB, FtsL and FtsQ.</text>
</comment>
<keyword evidence="8" id="KW-0997">Cell inner membrane</keyword>
<keyword evidence="4 8" id="KW-0812">Transmembrane</keyword>
<keyword evidence="2 8" id="KW-1003">Cell membrane</keyword>
<dbReference type="Proteomes" id="UP001202134">
    <property type="component" value="Unassembled WGS sequence"/>
</dbReference>
<evidence type="ECO:0000256" key="3">
    <source>
        <dbReference type="ARBA" id="ARBA00022618"/>
    </source>
</evidence>
<keyword evidence="6 8" id="KW-0472">Membrane</keyword>
<keyword evidence="5 8" id="KW-1133">Transmembrane helix</keyword>
<comment type="function">
    <text evidence="8">Essential cell division protein. May link together the upstream cell division proteins, which are predominantly cytoplasmic, with the downstream cell division proteins, which are predominantly periplasmic.</text>
</comment>
<sequence>MGQSSIKLSRIVLADIWRHKWILLMSIVVLSNAVGVVYTSHATRKLTSQMDHLLQERDRLDIEWRNLLLEEQSKSEHSRVTRIATKDLKMVRPLPKEEVVIRLQ</sequence>
<evidence type="ECO:0000313" key="11">
    <source>
        <dbReference type="Proteomes" id="UP001202134"/>
    </source>
</evidence>